<evidence type="ECO:0000256" key="1">
    <source>
        <dbReference type="ARBA" id="ARBA00001974"/>
    </source>
</evidence>
<dbReference type="InterPro" id="IPR006094">
    <property type="entry name" value="Oxid_FAD_bind_N"/>
</dbReference>
<dbReference type="Gene3D" id="1.10.45.10">
    <property type="entry name" value="Vanillyl-alcohol Oxidase, Chain A, domain 4"/>
    <property type="match status" value="1"/>
</dbReference>
<protein>
    <submittedName>
        <fullName evidence="6">FAD-binding protein</fullName>
    </submittedName>
</protein>
<dbReference type="PANTHER" id="PTHR42934:SF1">
    <property type="entry name" value="GLYCOLATE OXIDASE SUBUNIT GLCD"/>
    <property type="match status" value="1"/>
</dbReference>
<gene>
    <name evidence="6" type="ORF">KIH39_06010</name>
</gene>
<proteinExistence type="predicted"/>
<dbReference type="InterPro" id="IPR036318">
    <property type="entry name" value="FAD-bd_PCMH-like_sf"/>
</dbReference>
<evidence type="ECO:0000256" key="4">
    <source>
        <dbReference type="ARBA" id="ARBA00023002"/>
    </source>
</evidence>
<dbReference type="SUPFAM" id="SSF55103">
    <property type="entry name" value="FAD-linked oxidases, C-terminal domain"/>
    <property type="match status" value="1"/>
</dbReference>
<dbReference type="InterPro" id="IPR016164">
    <property type="entry name" value="FAD-linked_Oxase-like_C"/>
</dbReference>
<dbReference type="InterPro" id="IPR004113">
    <property type="entry name" value="FAD-bd_oxidored_4_C"/>
</dbReference>
<dbReference type="Proteomes" id="UP000676194">
    <property type="component" value="Chromosome"/>
</dbReference>
<dbReference type="Pfam" id="PF02913">
    <property type="entry name" value="FAD-oxidase_C"/>
    <property type="match status" value="1"/>
</dbReference>
<evidence type="ECO:0000259" key="5">
    <source>
        <dbReference type="PROSITE" id="PS51387"/>
    </source>
</evidence>
<evidence type="ECO:0000256" key="2">
    <source>
        <dbReference type="ARBA" id="ARBA00022630"/>
    </source>
</evidence>
<feature type="domain" description="FAD-binding PCMH-type" evidence="5">
    <location>
        <begin position="42"/>
        <end position="221"/>
    </location>
</feature>
<name>A0A8E6B7C7_9BACT</name>
<accession>A0A8E6B7C7</accession>
<dbReference type="Pfam" id="PF01565">
    <property type="entry name" value="FAD_binding_4"/>
    <property type="match status" value="1"/>
</dbReference>
<dbReference type="GO" id="GO:0016491">
    <property type="term" value="F:oxidoreductase activity"/>
    <property type="evidence" value="ECO:0007669"/>
    <property type="project" value="UniProtKB-KW"/>
</dbReference>
<dbReference type="InterPro" id="IPR016171">
    <property type="entry name" value="Vanillyl_alc_oxidase_C-sub2"/>
</dbReference>
<dbReference type="KEGG" id="tsph:KIH39_06010"/>
<evidence type="ECO:0000313" key="7">
    <source>
        <dbReference type="Proteomes" id="UP000676194"/>
    </source>
</evidence>
<dbReference type="InterPro" id="IPR016166">
    <property type="entry name" value="FAD-bd_PCMH"/>
</dbReference>
<dbReference type="Gene3D" id="3.30.70.2740">
    <property type="match status" value="1"/>
</dbReference>
<dbReference type="PANTHER" id="PTHR42934">
    <property type="entry name" value="GLYCOLATE OXIDASE SUBUNIT GLCD"/>
    <property type="match status" value="1"/>
</dbReference>
<dbReference type="RefSeq" id="WP_213498354.1">
    <property type="nucleotide sequence ID" value="NZ_CP074694.1"/>
</dbReference>
<keyword evidence="4" id="KW-0560">Oxidoreductase</keyword>
<dbReference type="InterPro" id="IPR051914">
    <property type="entry name" value="FAD-linked_OxidoTrans_Type4"/>
</dbReference>
<organism evidence="6 7">
    <name type="scientific">Telmatocola sphagniphila</name>
    <dbReference type="NCBI Taxonomy" id="1123043"/>
    <lineage>
        <taxon>Bacteria</taxon>
        <taxon>Pseudomonadati</taxon>
        <taxon>Planctomycetota</taxon>
        <taxon>Planctomycetia</taxon>
        <taxon>Gemmatales</taxon>
        <taxon>Gemmataceae</taxon>
    </lineage>
</organism>
<evidence type="ECO:0000313" key="6">
    <source>
        <dbReference type="EMBL" id="QVL33465.1"/>
    </source>
</evidence>
<reference evidence="6" key="1">
    <citation type="submission" date="2021-05" db="EMBL/GenBank/DDBJ databases">
        <title>Complete genome sequence of the cellulolytic planctomycete Telmatocola sphagniphila SP2T and characterization of the first cellulase from planctomycetes.</title>
        <authorList>
            <person name="Rakitin A.L."/>
            <person name="Beletsky A.V."/>
            <person name="Naumoff D.G."/>
            <person name="Kulichevskaya I.S."/>
            <person name="Mardanov A.V."/>
            <person name="Ravin N.V."/>
            <person name="Dedysh S.N."/>
        </authorList>
    </citation>
    <scope>NUCLEOTIDE SEQUENCE</scope>
    <source>
        <strain evidence="6">SP2T</strain>
    </source>
</reference>
<dbReference type="SUPFAM" id="SSF56176">
    <property type="entry name" value="FAD-binding/transporter-associated domain-like"/>
    <property type="match status" value="1"/>
</dbReference>
<dbReference type="Gene3D" id="3.30.465.10">
    <property type="match status" value="1"/>
</dbReference>
<dbReference type="GO" id="GO:0071949">
    <property type="term" value="F:FAD binding"/>
    <property type="evidence" value="ECO:0007669"/>
    <property type="project" value="InterPro"/>
</dbReference>
<keyword evidence="3" id="KW-0274">FAD</keyword>
<dbReference type="EMBL" id="CP074694">
    <property type="protein sequence ID" value="QVL33465.1"/>
    <property type="molecule type" value="Genomic_DNA"/>
</dbReference>
<dbReference type="AlphaFoldDB" id="A0A8E6B7C7"/>
<keyword evidence="7" id="KW-1185">Reference proteome</keyword>
<keyword evidence="2" id="KW-0285">Flavoprotein</keyword>
<evidence type="ECO:0000256" key="3">
    <source>
        <dbReference type="ARBA" id="ARBA00022827"/>
    </source>
</evidence>
<dbReference type="InterPro" id="IPR016169">
    <property type="entry name" value="FAD-bd_PCMH_sub2"/>
</dbReference>
<comment type="cofactor">
    <cofactor evidence="1">
        <name>FAD</name>
        <dbReference type="ChEBI" id="CHEBI:57692"/>
    </cofactor>
</comment>
<sequence>MSNNPPTRTGILVSRLQDIVGHEAVLTAKCDLAVYECDGYTIEKNQAEVVVFPSTTDQIVRIVKICNELQVPFLARGAGTSLAGGCVPVGGGVMIGLSRMKKILEVDYPNRFALVEPGVVNVWLSNQIKGNGFHYAPDPSSQGACTIGGNVATNSGGPHTLKYGVTVNHVIGVELVLPNGEIVTTGGAVEDMPGYDLSGVIVGSEGTFGVVSKAWVRLTRNPEAYRTLLGVFETVDAATNTISEIIGAGIIPAALELLDQLILGAVEQAFHFGFPLDAGAVLIMEVDGLNAGLDQEASKIEAIAHKNGAREVRRAATEAERLLLWKCRKQAFGAVGRLAPSYCTQDGVVPRTKLPEMLRFISGIATKYQLKIANVFHAGDGNLHPILLFDERDKDQLQRVLHASHEILDKCIELGGSVTGEHGIGVEKLDFMTKLFSADDLNMMIRLRDAFNPTNICSPNKMLPTAGACSESGMVSQTKPNRRAAL</sequence>
<dbReference type="PROSITE" id="PS51387">
    <property type="entry name" value="FAD_PCMH"/>
    <property type="match status" value="1"/>
</dbReference>